<dbReference type="InterPro" id="IPR014001">
    <property type="entry name" value="Helicase_ATP-bd"/>
</dbReference>
<keyword evidence="4 11" id="KW-0378">Hydrolase</keyword>
<feature type="domain" description="Helicase C-terminal" evidence="14">
    <location>
        <begin position="231"/>
        <end position="378"/>
    </location>
</feature>
<dbReference type="PANTHER" id="PTHR47959">
    <property type="entry name" value="ATP-DEPENDENT RNA HELICASE RHLE-RELATED"/>
    <property type="match status" value="1"/>
</dbReference>
<dbReference type="CDD" id="cd00268">
    <property type="entry name" value="DEADc"/>
    <property type="match status" value="1"/>
</dbReference>
<protein>
    <recommendedName>
        <fullName evidence="9">DEAD-box ATP-dependent RNA helicase RhpA</fullName>
        <ecNumber evidence="1">3.6.4.13</ecNumber>
    </recommendedName>
</protein>
<feature type="domain" description="DEAD-box RNA helicase Q" evidence="15">
    <location>
        <begin position="1"/>
        <end position="29"/>
    </location>
</feature>
<evidence type="ECO:0000259" key="15">
    <source>
        <dbReference type="PROSITE" id="PS51195"/>
    </source>
</evidence>
<dbReference type="GO" id="GO:0042255">
    <property type="term" value="P:ribosome assembly"/>
    <property type="evidence" value="ECO:0007669"/>
    <property type="project" value="UniProtKB-ARBA"/>
</dbReference>
<reference evidence="16" key="1">
    <citation type="submission" date="2021-02" db="EMBL/GenBank/DDBJ databases">
        <title>Thiocyanate and organic carbon inputs drive convergent selection for specific autotrophic Afipia and Thiobacillus strains within complex microbiomes.</title>
        <authorList>
            <person name="Huddy R.J."/>
            <person name="Sachdeva R."/>
            <person name="Kadzinga F."/>
            <person name="Kantor R.S."/>
            <person name="Harrison S.T.L."/>
            <person name="Banfield J.F."/>
        </authorList>
    </citation>
    <scope>NUCLEOTIDE SEQUENCE</scope>
    <source>
        <strain evidence="16">SCN18_10_11_15_R4_P_38_20</strain>
    </source>
</reference>
<dbReference type="PROSITE" id="PS00039">
    <property type="entry name" value="DEAD_ATP_HELICASE"/>
    <property type="match status" value="1"/>
</dbReference>
<dbReference type="Gene3D" id="3.40.50.300">
    <property type="entry name" value="P-loop containing nucleotide triphosphate hydrolases"/>
    <property type="match status" value="2"/>
</dbReference>
<dbReference type="EMBL" id="JAFKGL010000010">
    <property type="protein sequence ID" value="MBN9412318.1"/>
    <property type="molecule type" value="Genomic_DNA"/>
</dbReference>
<dbReference type="GO" id="GO:0016787">
    <property type="term" value="F:hydrolase activity"/>
    <property type="evidence" value="ECO:0007669"/>
    <property type="project" value="UniProtKB-KW"/>
</dbReference>
<evidence type="ECO:0000313" key="17">
    <source>
        <dbReference type="Proteomes" id="UP000664414"/>
    </source>
</evidence>
<evidence type="ECO:0000256" key="10">
    <source>
        <dbReference type="PROSITE-ProRule" id="PRU00552"/>
    </source>
</evidence>
<dbReference type="GO" id="GO:0003676">
    <property type="term" value="F:nucleic acid binding"/>
    <property type="evidence" value="ECO:0007669"/>
    <property type="project" value="InterPro"/>
</dbReference>
<dbReference type="Proteomes" id="UP000664414">
    <property type="component" value="Unassembled WGS sequence"/>
</dbReference>
<evidence type="ECO:0000256" key="6">
    <source>
        <dbReference type="ARBA" id="ARBA00022840"/>
    </source>
</evidence>
<keyword evidence="5 11" id="KW-0347">Helicase</keyword>
<evidence type="ECO:0000256" key="8">
    <source>
        <dbReference type="ARBA" id="ARBA00047984"/>
    </source>
</evidence>
<dbReference type="EC" id="3.6.4.13" evidence="1"/>
<keyword evidence="6 11" id="KW-0067">ATP-binding</keyword>
<evidence type="ECO:0000256" key="4">
    <source>
        <dbReference type="ARBA" id="ARBA00022801"/>
    </source>
</evidence>
<dbReference type="GO" id="GO:0005829">
    <property type="term" value="C:cytosol"/>
    <property type="evidence" value="ECO:0007669"/>
    <property type="project" value="TreeGrafter"/>
</dbReference>
<dbReference type="InterPro" id="IPR011545">
    <property type="entry name" value="DEAD/DEAH_box_helicase_dom"/>
</dbReference>
<dbReference type="InterPro" id="IPR000629">
    <property type="entry name" value="RNA-helicase_DEAD-box_CS"/>
</dbReference>
<evidence type="ECO:0000256" key="1">
    <source>
        <dbReference type="ARBA" id="ARBA00012552"/>
    </source>
</evidence>
<dbReference type="FunFam" id="3.40.50.300:FF:000108">
    <property type="entry name" value="ATP-dependent RNA helicase RhlE"/>
    <property type="match status" value="1"/>
</dbReference>
<keyword evidence="3 11" id="KW-0547">Nucleotide-binding</keyword>
<dbReference type="Pfam" id="PF00271">
    <property type="entry name" value="Helicase_C"/>
    <property type="match status" value="1"/>
</dbReference>
<gene>
    <name evidence="16" type="ORF">J0H12_00115</name>
</gene>
<comment type="similarity">
    <text evidence="7 11">Belongs to the DEAD box helicase family.</text>
</comment>
<feature type="domain" description="Helicase ATP-binding" evidence="13">
    <location>
        <begin position="32"/>
        <end position="205"/>
    </location>
</feature>
<dbReference type="SUPFAM" id="SSF52540">
    <property type="entry name" value="P-loop containing nucleoside triphosphate hydrolases"/>
    <property type="match status" value="2"/>
</dbReference>
<feature type="short sequence motif" description="Q motif" evidence="10">
    <location>
        <begin position="1"/>
        <end position="29"/>
    </location>
</feature>
<dbReference type="InterPro" id="IPR050079">
    <property type="entry name" value="DEAD_box_RNA_helicase"/>
</dbReference>
<dbReference type="InterPro" id="IPR027417">
    <property type="entry name" value="P-loop_NTPase"/>
</dbReference>
<dbReference type="InterPro" id="IPR044742">
    <property type="entry name" value="DEAD/DEAH_RhlB"/>
</dbReference>
<evidence type="ECO:0000313" key="16">
    <source>
        <dbReference type="EMBL" id="MBN9412318.1"/>
    </source>
</evidence>
<evidence type="ECO:0000259" key="13">
    <source>
        <dbReference type="PROSITE" id="PS51192"/>
    </source>
</evidence>
<organism evidence="16 17">
    <name type="scientific">Candidatus Paracaedimonas acanthamoebae</name>
    <dbReference type="NCBI Taxonomy" id="244581"/>
    <lineage>
        <taxon>Bacteria</taxon>
        <taxon>Pseudomonadati</taxon>
        <taxon>Pseudomonadota</taxon>
        <taxon>Alphaproteobacteria</taxon>
        <taxon>Holosporales</taxon>
        <taxon>Caedimonadaceae</taxon>
        <taxon>Candidatus Paracaedimonas</taxon>
    </lineage>
</organism>
<evidence type="ECO:0000256" key="3">
    <source>
        <dbReference type="ARBA" id="ARBA00022741"/>
    </source>
</evidence>
<dbReference type="SMART" id="SM00487">
    <property type="entry name" value="DEXDc"/>
    <property type="match status" value="1"/>
</dbReference>
<dbReference type="GO" id="GO:0009266">
    <property type="term" value="P:response to temperature stimulus"/>
    <property type="evidence" value="ECO:0007669"/>
    <property type="project" value="UniProtKB-ARBA"/>
</dbReference>
<evidence type="ECO:0000259" key="14">
    <source>
        <dbReference type="PROSITE" id="PS51194"/>
    </source>
</evidence>
<dbReference type="PROSITE" id="PS51194">
    <property type="entry name" value="HELICASE_CTER"/>
    <property type="match status" value="1"/>
</dbReference>
<dbReference type="SMART" id="SM00490">
    <property type="entry name" value="HELICc"/>
    <property type="match status" value="1"/>
</dbReference>
<dbReference type="PROSITE" id="PS51192">
    <property type="entry name" value="HELICASE_ATP_BIND_1"/>
    <property type="match status" value="1"/>
</dbReference>
<feature type="region of interest" description="Disordered" evidence="12">
    <location>
        <begin position="372"/>
        <end position="422"/>
    </location>
</feature>
<sequence length="449" mass="49619">MNFSDLGLGQKTLQGVQDAGYTTPTPIQQSVIPSVLAHRDLFGCAQTGTGKTASYTLPLLDLLEKGRARARMPRILVLAPTRELAQQIAEHFDSYGKHHKLKTALIIGGGSMIQQERALNGNIDILIATPGRLLDFVERGKVMLMAVEVLVIDEADRMLDMGFIPDIEKITKALPPHRQTLMFSATVAPEVRKLADSFLRNPEEITMAAPATTSANIQQFIVKSAPLRKRQILRAIIQKEDIKTAIIFCNRKKDIATLCSSFKRHKFNVASLHGDLTQTVRSETLEAFKKGDISFLIASDVAARGIDVEALSHVFNFDVPINAEEYVHRIGRTGRAGKTGKAFTFITPAEQSYLTAIQKLIDMEIPVYTIDSPEDQRGGAISTETHPRERKNYKNQENKVPPKEQAPKVTASHPSAPKSREPIIGFGDTPPAFMKNYFPDVPAGFVKKI</sequence>
<evidence type="ECO:0000256" key="2">
    <source>
        <dbReference type="ARBA" id="ARBA00022490"/>
    </source>
</evidence>
<evidence type="ECO:0000256" key="5">
    <source>
        <dbReference type="ARBA" id="ARBA00022806"/>
    </source>
</evidence>
<dbReference type="Pfam" id="PF00270">
    <property type="entry name" value="DEAD"/>
    <property type="match status" value="1"/>
</dbReference>
<dbReference type="InterPro" id="IPR001650">
    <property type="entry name" value="Helicase_C-like"/>
</dbReference>
<evidence type="ECO:0000256" key="11">
    <source>
        <dbReference type="RuleBase" id="RU000492"/>
    </source>
</evidence>
<accession>A0A8J7PW51</accession>
<dbReference type="PANTHER" id="PTHR47959:SF13">
    <property type="entry name" value="ATP-DEPENDENT RNA HELICASE RHLE"/>
    <property type="match status" value="1"/>
</dbReference>
<evidence type="ECO:0000256" key="9">
    <source>
        <dbReference type="ARBA" id="ARBA00074363"/>
    </source>
</evidence>
<dbReference type="PROSITE" id="PS51195">
    <property type="entry name" value="Q_MOTIF"/>
    <property type="match status" value="1"/>
</dbReference>
<name>A0A8J7PW51_9PROT</name>
<evidence type="ECO:0000256" key="12">
    <source>
        <dbReference type="SAM" id="MobiDB-lite"/>
    </source>
</evidence>
<proteinExistence type="inferred from homology"/>
<dbReference type="CDD" id="cd18787">
    <property type="entry name" value="SF2_C_DEAD"/>
    <property type="match status" value="1"/>
</dbReference>
<comment type="catalytic activity">
    <reaction evidence="8">
        <text>ATP + H2O = ADP + phosphate + H(+)</text>
        <dbReference type="Rhea" id="RHEA:13065"/>
        <dbReference type="ChEBI" id="CHEBI:15377"/>
        <dbReference type="ChEBI" id="CHEBI:15378"/>
        <dbReference type="ChEBI" id="CHEBI:30616"/>
        <dbReference type="ChEBI" id="CHEBI:43474"/>
        <dbReference type="ChEBI" id="CHEBI:456216"/>
        <dbReference type="EC" id="3.6.4.13"/>
    </reaction>
</comment>
<dbReference type="GO" id="GO:0003724">
    <property type="term" value="F:RNA helicase activity"/>
    <property type="evidence" value="ECO:0007669"/>
    <property type="project" value="UniProtKB-EC"/>
</dbReference>
<comment type="caution">
    <text evidence="16">The sequence shown here is derived from an EMBL/GenBank/DDBJ whole genome shotgun (WGS) entry which is preliminary data.</text>
</comment>
<dbReference type="InterPro" id="IPR014014">
    <property type="entry name" value="RNA_helicase_DEAD_Q_motif"/>
</dbReference>
<dbReference type="GO" id="GO:0005524">
    <property type="term" value="F:ATP binding"/>
    <property type="evidence" value="ECO:0007669"/>
    <property type="project" value="UniProtKB-KW"/>
</dbReference>
<evidence type="ECO:0000256" key="7">
    <source>
        <dbReference type="ARBA" id="ARBA00038437"/>
    </source>
</evidence>
<dbReference type="AlphaFoldDB" id="A0A8J7PW51"/>
<feature type="compositionally biased region" description="Basic and acidic residues" evidence="12">
    <location>
        <begin position="385"/>
        <end position="406"/>
    </location>
</feature>
<keyword evidence="2" id="KW-0963">Cytoplasm</keyword>